<keyword evidence="4" id="KW-0804">Transcription</keyword>
<dbReference type="Proteomes" id="UP001353858">
    <property type="component" value="Unassembled WGS sequence"/>
</dbReference>
<accession>A0AAN7SLT3</accession>
<feature type="domain" description="Myb/SANT-like DNA-binding" evidence="6">
    <location>
        <begin position="12"/>
        <end position="85"/>
    </location>
</feature>
<evidence type="ECO:0000256" key="4">
    <source>
        <dbReference type="ARBA" id="ARBA00023163"/>
    </source>
</evidence>
<keyword evidence="8" id="KW-1185">Reference proteome</keyword>
<dbReference type="EMBL" id="JARPUR010000001">
    <property type="protein sequence ID" value="KAK4886109.1"/>
    <property type="molecule type" value="Genomic_DNA"/>
</dbReference>
<keyword evidence="3" id="KW-0805">Transcription regulation</keyword>
<comment type="caution">
    <text evidence="7">The sequence shown here is derived from an EMBL/GenBank/DDBJ whole genome shotgun (WGS) entry which is preliminary data.</text>
</comment>
<evidence type="ECO:0000313" key="7">
    <source>
        <dbReference type="EMBL" id="KAK4886109.1"/>
    </source>
</evidence>
<evidence type="ECO:0000256" key="2">
    <source>
        <dbReference type="ARBA" id="ARBA00016807"/>
    </source>
</evidence>
<evidence type="ECO:0000259" key="6">
    <source>
        <dbReference type="Pfam" id="PF13873"/>
    </source>
</evidence>
<evidence type="ECO:0000256" key="3">
    <source>
        <dbReference type="ARBA" id="ARBA00023015"/>
    </source>
</evidence>
<comment type="subunit">
    <text evidence="1">Self-associates forming complexes of several hundred monomers.</text>
</comment>
<name>A0AAN7SLT3_9COLE</name>
<dbReference type="InterPro" id="IPR028002">
    <property type="entry name" value="Myb_DNA-bind_5"/>
</dbReference>
<protein>
    <recommendedName>
        <fullName evidence="2">Regulatory protein zeste</fullName>
    </recommendedName>
</protein>
<sequence length="275" mass="31465">MTLLDKKKRLAKTSTFQYETYLSFMEECDIFRTGIINPTVPSDYILKKWEQLTVKLNNCDTGPILSVTEWQKRFSNWKNSTRMKYRSKVEDLKCTGGGPESNIQLSVLEERGLSVWGRVAVTGTTKVKLVGGLQLPTEEELRSNLEPNDLLLNLDISEDLKANLMEPIITEPSSSSSLTKEDDVLPQCTAPNKIKTRKVHSTRSNINSKTVKGVGLELLSSYTNNSTARAKEHQAQMEFEAKKLRLEKIKLKFEISKYKFENPEFQFDETELNDW</sequence>
<evidence type="ECO:0000313" key="8">
    <source>
        <dbReference type="Proteomes" id="UP001353858"/>
    </source>
</evidence>
<evidence type="ECO:0000256" key="1">
    <source>
        <dbReference type="ARBA" id="ARBA00011764"/>
    </source>
</evidence>
<organism evidence="7 8">
    <name type="scientific">Aquatica leii</name>
    <dbReference type="NCBI Taxonomy" id="1421715"/>
    <lineage>
        <taxon>Eukaryota</taxon>
        <taxon>Metazoa</taxon>
        <taxon>Ecdysozoa</taxon>
        <taxon>Arthropoda</taxon>
        <taxon>Hexapoda</taxon>
        <taxon>Insecta</taxon>
        <taxon>Pterygota</taxon>
        <taxon>Neoptera</taxon>
        <taxon>Endopterygota</taxon>
        <taxon>Coleoptera</taxon>
        <taxon>Polyphaga</taxon>
        <taxon>Elateriformia</taxon>
        <taxon>Elateroidea</taxon>
        <taxon>Lampyridae</taxon>
        <taxon>Luciolinae</taxon>
        <taxon>Aquatica</taxon>
    </lineage>
</organism>
<gene>
    <name evidence="7" type="ORF">RN001_002380</name>
</gene>
<proteinExistence type="predicted"/>
<reference evidence="8" key="1">
    <citation type="submission" date="2023-01" db="EMBL/GenBank/DDBJ databases">
        <title>Key to firefly adult light organ development and bioluminescence: homeobox transcription factors regulate luciferase expression and transportation to peroxisome.</title>
        <authorList>
            <person name="Fu X."/>
        </authorList>
    </citation>
    <scope>NUCLEOTIDE SEQUENCE [LARGE SCALE GENOMIC DNA]</scope>
</reference>
<evidence type="ECO:0000256" key="5">
    <source>
        <dbReference type="ARBA" id="ARBA00025466"/>
    </source>
</evidence>
<dbReference type="AlphaFoldDB" id="A0AAN7SLT3"/>
<comment type="function">
    <text evidence="5">Involved in transvection phenomena (= synapsis-dependent gene expression), where the synaptic pairing of chromosomes carrying genes with which zeste interacts influences the expression of these genes. Zeste binds to DNA and stimulates transcription from a nearby promoter.</text>
</comment>
<dbReference type="Pfam" id="PF13873">
    <property type="entry name" value="Myb_DNA-bind_5"/>
    <property type="match status" value="1"/>
</dbReference>